<dbReference type="EMBL" id="VRMQ01000005">
    <property type="protein sequence ID" value="TXN14548.1"/>
    <property type="molecule type" value="Genomic_DNA"/>
</dbReference>
<accession>A0AA46L2K3</accession>
<organism evidence="1 2">
    <name type="scientific">Vibrio parahaemolyticus</name>
    <dbReference type="NCBI Taxonomy" id="670"/>
    <lineage>
        <taxon>Bacteria</taxon>
        <taxon>Pseudomonadati</taxon>
        <taxon>Pseudomonadota</taxon>
        <taxon>Gammaproteobacteria</taxon>
        <taxon>Vibrionales</taxon>
        <taxon>Vibrionaceae</taxon>
        <taxon>Vibrio</taxon>
    </lineage>
</organism>
<sequence length="141" mass="16340">MQRLELFKFYFNKNNNLLSWHSNRFISHEETKRIHFYQITSQRNHNRLIQGNLNQRRLVMANTKESAVKPQEQFEEAYHLAEQATSEAVGAMKEHAKEKLEVGAENIQQATKSAENVIKERPLLSIGCAFLAGWAVSKLIK</sequence>
<comment type="caution">
    <text evidence="1">The sequence shown here is derived from an EMBL/GenBank/DDBJ whole genome shotgun (WGS) entry which is preliminary data.</text>
</comment>
<reference evidence="1 2" key="1">
    <citation type="submission" date="2019-08" db="EMBL/GenBank/DDBJ databases">
        <title>Emerging of two pre-pandemic pathogenic O4:KUT lineages of Vibrio parahaemolyticus in coastal eastern China.</title>
        <authorList>
            <person name="Yu H."/>
        </authorList>
    </citation>
    <scope>NUCLEOTIDE SEQUENCE [LARGE SCALE GENOMIC DNA]</scope>
    <source>
        <strain evidence="1 2">HZ17-383</strain>
    </source>
</reference>
<proteinExistence type="predicted"/>
<evidence type="ECO:0000313" key="2">
    <source>
        <dbReference type="Proteomes" id="UP000321504"/>
    </source>
</evidence>
<name>A0AA46L2K3_VIBPH</name>
<protein>
    <recommendedName>
        <fullName evidence="3">DUF883 domain-containing protein</fullName>
    </recommendedName>
</protein>
<evidence type="ECO:0008006" key="3">
    <source>
        <dbReference type="Google" id="ProtNLM"/>
    </source>
</evidence>
<dbReference type="AlphaFoldDB" id="A0AA46L2K3"/>
<gene>
    <name evidence="1" type="ORF">FVP01_19130</name>
</gene>
<evidence type="ECO:0000313" key="1">
    <source>
        <dbReference type="EMBL" id="TXN14548.1"/>
    </source>
</evidence>
<dbReference type="Proteomes" id="UP000321504">
    <property type="component" value="Unassembled WGS sequence"/>
</dbReference>